<dbReference type="AlphaFoldDB" id="A0A0U3ICD2"/>
<dbReference type="InterPro" id="IPR015422">
    <property type="entry name" value="PyrdxlP-dep_Trfase_small"/>
</dbReference>
<dbReference type="Proteomes" id="UP000069015">
    <property type="component" value="Chromosome 1"/>
</dbReference>
<evidence type="ECO:0000313" key="6">
    <source>
        <dbReference type="EMBL" id="ALU44775.1"/>
    </source>
</evidence>
<dbReference type="KEGG" id="prr:AT705_18590"/>
<dbReference type="GO" id="GO:0030170">
    <property type="term" value="F:pyridoxal phosphate binding"/>
    <property type="evidence" value="ECO:0007669"/>
    <property type="project" value="TreeGrafter"/>
</dbReference>
<dbReference type="GO" id="GO:0000271">
    <property type="term" value="P:polysaccharide biosynthetic process"/>
    <property type="evidence" value="ECO:0007669"/>
    <property type="project" value="TreeGrafter"/>
</dbReference>
<keyword evidence="6" id="KW-0032">Aminotransferase</keyword>
<dbReference type="EMBL" id="CP013611">
    <property type="protein sequence ID" value="ALU44775.1"/>
    <property type="molecule type" value="Genomic_DNA"/>
</dbReference>
<feature type="modified residue" description="N6-(pyridoxal phosphate)lysine" evidence="4">
    <location>
        <position position="205"/>
    </location>
</feature>
<evidence type="ECO:0000256" key="2">
    <source>
        <dbReference type="ARBA" id="ARBA00037999"/>
    </source>
</evidence>
<evidence type="ECO:0000313" key="7">
    <source>
        <dbReference type="Proteomes" id="UP000069015"/>
    </source>
</evidence>
<proteinExistence type="inferred from homology"/>
<evidence type="ECO:0000256" key="4">
    <source>
        <dbReference type="PIRSR" id="PIRSR000390-2"/>
    </source>
</evidence>
<keyword evidence="6" id="KW-0808">Transferase</keyword>
<sequence length="406" mass="44418">MSHNLNELALYGGSPAISAPFPARKAFGPGEEQAVLAVLDYYRERDEDPCYRGPFEAQLCNAFSDYMGGGYSVAVATGTASVYVALAALELPAGSEVIISPVTDAGPLNSIIMQNLVPVVADAAPDSFNTSWPQIEKKLTEKTRCIMLVHCGGLPVADTDVIVAQARARGIKVLEDCAQAPGAKLNGQLVGTFGDIMATSTMYRKNIASPGSGGLVFCRDQDLYHSALAHSDRGKPLWSDEYVERNPAQHLFPALNWNTNDFSCAVTLASLQRLDQTITDRTRAMTQLREAINSHSDICNISAWQGDPSPFFIQVKVDTSRLNVDKLEYCQALVAEGVPMNPDYKFLVADWHWSHEHFTQQPVTTPNATHARDTSFNLYVNENYDASHVSMIVAAITKVDRCFRHA</sequence>
<dbReference type="Pfam" id="PF01041">
    <property type="entry name" value="DegT_DnrJ_EryC1"/>
    <property type="match status" value="1"/>
</dbReference>
<dbReference type="InterPro" id="IPR015421">
    <property type="entry name" value="PyrdxlP-dep_Trfase_major"/>
</dbReference>
<name>A0A0U3ICD2_9GAMM</name>
<evidence type="ECO:0000256" key="5">
    <source>
        <dbReference type="RuleBase" id="RU004508"/>
    </source>
</evidence>
<keyword evidence="1 4" id="KW-0663">Pyridoxal phosphate</keyword>
<dbReference type="Gene3D" id="3.40.640.10">
    <property type="entry name" value="Type I PLP-dependent aspartate aminotransferase-like (Major domain)"/>
    <property type="match status" value="1"/>
</dbReference>
<reference evidence="6 7" key="1">
    <citation type="submission" date="2015-12" db="EMBL/GenBank/DDBJ databases">
        <title>Complete genome sequence of Pseudoalteromonas rubra SCSIO 6842, harboring a conjugative plasmid.</title>
        <authorList>
            <person name="Li B."/>
            <person name="Wang X."/>
        </authorList>
    </citation>
    <scope>NUCLEOTIDE SEQUENCE [LARGE SCALE GENOMIC DNA]</scope>
    <source>
        <strain evidence="6 7">SCSIO 6842</strain>
    </source>
</reference>
<dbReference type="RefSeq" id="WP_058797731.1">
    <property type="nucleotide sequence ID" value="NZ_CP013611.1"/>
</dbReference>
<dbReference type="InterPro" id="IPR000653">
    <property type="entry name" value="DegT/StrS_aminotransferase"/>
</dbReference>
<dbReference type="PIRSF" id="PIRSF000390">
    <property type="entry name" value="PLP_StrS"/>
    <property type="match status" value="1"/>
</dbReference>
<gene>
    <name evidence="6" type="ORF">AT705_18590</name>
</gene>
<evidence type="ECO:0000256" key="3">
    <source>
        <dbReference type="PIRSR" id="PIRSR000390-1"/>
    </source>
</evidence>
<dbReference type="SUPFAM" id="SSF53383">
    <property type="entry name" value="PLP-dependent transferases"/>
    <property type="match status" value="1"/>
</dbReference>
<protein>
    <submittedName>
        <fullName evidence="6">Glutamine--scyllo-inositol aminotransferase</fullName>
    </submittedName>
</protein>
<dbReference type="InterPro" id="IPR015424">
    <property type="entry name" value="PyrdxlP-dep_Trfase"/>
</dbReference>
<accession>A0A0U3ICD2</accession>
<dbReference type="PANTHER" id="PTHR30244:SF34">
    <property type="entry name" value="DTDP-4-AMINO-4,6-DIDEOXYGALACTOSE TRANSAMINASE"/>
    <property type="match status" value="1"/>
</dbReference>
<dbReference type="GO" id="GO:0008483">
    <property type="term" value="F:transaminase activity"/>
    <property type="evidence" value="ECO:0007669"/>
    <property type="project" value="UniProtKB-KW"/>
</dbReference>
<feature type="active site" description="Proton acceptor" evidence="3">
    <location>
        <position position="205"/>
    </location>
</feature>
<comment type="similarity">
    <text evidence="2 5">Belongs to the DegT/DnrJ/EryC1 family.</text>
</comment>
<evidence type="ECO:0000256" key="1">
    <source>
        <dbReference type="ARBA" id="ARBA00022898"/>
    </source>
</evidence>
<dbReference type="PANTHER" id="PTHR30244">
    <property type="entry name" value="TRANSAMINASE"/>
    <property type="match status" value="1"/>
</dbReference>
<dbReference type="Gene3D" id="3.90.1150.10">
    <property type="entry name" value="Aspartate Aminotransferase, domain 1"/>
    <property type="match status" value="1"/>
</dbReference>
<organism evidence="6 7">
    <name type="scientific">Pseudoalteromonas rubra</name>
    <dbReference type="NCBI Taxonomy" id="43658"/>
    <lineage>
        <taxon>Bacteria</taxon>
        <taxon>Pseudomonadati</taxon>
        <taxon>Pseudomonadota</taxon>
        <taxon>Gammaproteobacteria</taxon>
        <taxon>Alteromonadales</taxon>
        <taxon>Pseudoalteromonadaceae</taxon>
        <taxon>Pseudoalteromonas</taxon>
    </lineage>
</organism>